<keyword evidence="6" id="KW-0067">ATP-binding</keyword>
<evidence type="ECO:0000259" key="8">
    <source>
        <dbReference type="PROSITE" id="PS51733"/>
    </source>
</evidence>
<dbReference type="InterPro" id="IPR004562">
    <property type="entry name" value="LipoylTrfase_LipoateP_Ligase"/>
</dbReference>
<dbReference type="GO" id="GO:0017118">
    <property type="term" value="F:lipoyltransferase activity"/>
    <property type="evidence" value="ECO:0007669"/>
    <property type="project" value="TreeGrafter"/>
</dbReference>
<proteinExistence type="predicted"/>
<dbReference type="InterPro" id="IPR004143">
    <property type="entry name" value="BPL_LPL_catalytic"/>
</dbReference>
<keyword evidence="4 9" id="KW-0436">Ligase</keyword>
<dbReference type="NCBIfam" id="TIGR00545">
    <property type="entry name" value="lipoyltrans"/>
    <property type="match status" value="1"/>
</dbReference>
<dbReference type="Gene3D" id="3.30.390.50">
    <property type="entry name" value="CO dehydrogenase flavoprotein, C-terminal domain"/>
    <property type="match status" value="1"/>
</dbReference>
<dbReference type="SUPFAM" id="SSF82649">
    <property type="entry name" value="SufE/NifU"/>
    <property type="match status" value="1"/>
</dbReference>
<keyword evidence="10" id="KW-1185">Reference proteome</keyword>
<dbReference type="PANTHER" id="PTHR12561">
    <property type="entry name" value="LIPOATE-PROTEIN LIGASE"/>
    <property type="match status" value="1"/>
</dbReference>
<evidence type="ECO:0000256" key="2">
    <source>
        <dbReference type="ARBA" id="ARBA00005124"/>
    </source>
</evidence>
<dbReference type="SUPFAM" id="SSF55681">
    <property type="entry name" value="Class II aaRS and biotin synthetases"/>
    <property type="match status" value="1"/>
</dbReference>
<dbReference type="GO" id="GO:0009249">
    <property type="term" value="P:protein lipoylation"/>
    <property type="evidence" value="ECO:0007669"/>
    <property type="project" value="InterPro"/>
</dbReference>
<comment type="pathway">
    <text evidence="2">Protein modification; protein lipoylation via exogenous pathway; protein N(6)-(lipoyl)lysine from lipoate: step 1/2.</text>
</comment>
<feature type="domain" description="BPL/LPL catalytic" evidence="8">
    <location>
        <begin position="27"/>
        <end position="214"/>
    </location>
</feature>
<dbReference type="AlphaFoldDB" id="A0A934MNX3"/>
<dbReference type="FunFam" id="3.30.930.10:FF:000072">
    <property type="entry name" value="Lipoate--protein ligase"/>
    <property type="match status" value="1"/>
</dbReference>
<dbReference type="EC" id="6.3.1.20" evidence="3"/>
<sequence length="338" mass="38398">MLFIDNCGITDPALNLAIEEYALRRLPMTDSYLLFYINEPSIIIGKNQNTIEEINADYVKEKQLHVVRRLSGGGAVYHDLGNLNFSFITADDGASFHNFRKFTEPVIETLHRLGIDAELTGRNDIQVGERKISGNAQFAAKGRMFSHGTLLFNSEMEHVASALKVKAMKVESKSTKSVRSRVANISEFLQEPLTIEQFRSRILQHIFGSAEDAGISRYQLTEEDWAEIRKLADERYRNWDWNYGRSPRFNLRSAYKFPVGIIETLLDIKEGRIAGIKIYGDFFGVKDVAELEQMLSGIRYDEEAVAAALEEVDLTGYFGKLEKNEFIRLLFSGEESQG</sequence>
<dbReference type="Proteomes" id="UP000640274">
    <property type="component" value="Unassembled WGS sequence"/>
</dbReference>
<dbReference type="PROSITE" id="PS51733">
    <property type="entry name" value="BPL_LPL_CATALYTIC"/>
    <property type="match status" value="1"/>
</dbReference>
<dbReference type="PANTHER" id="PTHR12561:SF3">
    <property type="entry name" value="LIPOYLTRANSFERASE 1, MITOCHONDRIAL"/>
    <property type="match status" value="1"/>
</dbReference>
<dbReference type="CDD" id="cd16443">
    <property type="entry name" value="LplA"/>
    <property type="match status" value="1"/>
</dbReference>
<accession>A0A934MNX3</accession>
<reference evidence="9" key="1">
    <citation type="submission" date="2020-12" db="EMBL/GenBank/DDBJ databases">
        <authorList>
            <person name="Huq M.A."/>
        </authorList>
    </citation>
    <scope>NUCLEOTIDE SEQUENCE</scope>
    <source>
        <strain evidence="9">MAHUQ-46</strain>
    </source>
</reference>
<evidence type="ECO:0000256" key="5">
    <source>
        <dbReference type="ARBA" id="ARBA00022741"/>
    </source>
</evidence>
<dbReference type="GO" id="GO:0005524">
    <property type="term" value="F:ATP binding"/>
    <property type="evidence" value="ECO:0007669"/>
    <property type="project" value="UniProtKB-KW"/>
</dbReference>
<evidence type="ECO:0000256" key="1">
    <source>
        <dbReference type="ARBA" id="ARBA00005085"/>
    </source>
</evidence>
<evidence type="ECO:0000256" key="6">
    <source>
        <dbReference type="ARBA" id="ARBA00022840"/>
    </source>
</evidence>
<comment type="pathway">
    <text evidence="1">Protein modification; protein lipoylation via exogenous pathway; protein N(6)-(lipoyl)lysine from lipoate: step 2/2.</text>
</comment>
<evidence type="ECO:0000256" key="4">
    <source>
        <dbReference type="ARBA" id="ARBA00022598"/>
    </source>
</evidence>
<comment type="catalytic activity">
    <reaction evidence="7">
        <text>L-lysyl-[lipoyl-carrier protein] + (R)-lipoate + ATP = N(6)-[(R)-lipoyl]-L-lysyl-[lipoyl-carrier protein] + AMP + diphosphate + H(+)</text>
        <dbReference type="Rhea" id="RHEA:49288"/>
        <dbReference type="Rhea" id="RHEA-COMP:10500"/>
        <dbReference type="Rhea" id="RHEA-COMP:10502"/>
        <dbReference type="ChEBI" id="CHEBI:15378"/>
        <dbReference type="ChEBI" id="CHEBI:29969"/>
        <dbReference type="ChEBI" id="CHEBI:30616"/>
        <dbReference type="ChEBI" id="CHEBI:33019"/>
        <dbReference type="ChEBI" id="CHEBI:83088"/>
        <dbReference type="ChEBI" id="CHEBI:83099"/>
        <dbReference type="ChEBI" id="CHEBI:456215"/>
        <dbReference type="EC" id="6.3.1.20"/>
    </reaction>
</comment>
<keyword evidence="5" id="KW-0547">Nucleotide-binding</keyword>
<protein>
    <recommendedName>
        <fullName evidence="3">lipoate--protein ligase</fullName>
        <ecNumber evidence="3">6.3.1.20</ecNumber>
    </recommendedName>
</protein>
<dbReference type="RefSeq" id="WP_199019013.1">
    <property type="nucleotide sequence ID" value="NZ_JAELUP010000027.1"/>
</dbReference>
<dbReference type="InterPro" id="IPR045864">
    <property type="entry name" value="aa-tRNA-synth_II/BPL/LPL"/>
</dbReference>
<evidence type="ECO:0000256" key="3">
    <source>
        <dbReference type="ARBA" id="ARBA00012367"/>
    </source>
</evidence>
<organism evidence="9 10">
    <name type="scientific">Paenibacillus roseus</name>
    <dbReference type="NCBI Taxonomy" id="2798579"/>
    <lineage>
        <taxon>Bacteria</taxon>
        <taxon>Bacillati</taxon>
        <taxon>Bacillota</taxon>
        <taxon>Bacilli</taxon>
        <taxon>Bacillales</taxon>
        <taxon>Paenibacillaceae</taxon>
        <taxon>Paenibacillus</taxon>
    </lineage>
</organism>
<dbReference type="Pfam" id="PF10437">
    <property type="entry name" value="Lip_prot_lig_C"/>
    <property type="match status" value="1"/>
</dbReference>
<evidence type="ECO:0000256" key="7">
    <source>
        <dbReference type="ARBA" id="ARBA00048037"/>
    </source>
</evidence>
<dbReference type="Gene3D" id="3.30.930.10">
    <property type="entry name" value="Bira Bifunctional Protein, Domain 2"/>
    <property type="match status" value="1"/>
</dbReference>
<gene>
    <name evidence="9" type="ORF">JFN88_09135</name>
</gene>
<dbReference type="EMBL" id="JAELUP010000027">
    <property type="protein sequence ID" value="MBJ6361466.1"/>
    <property type="molecule type" value="Genomic_DNA"/>
</dbReference>
<evidence type="ECO:0000313" key="9">
    <source>
        <dbReference type="EMBL" id="MBJ6361466.1"/>
    </source>
</evidence>
<name>A0A934MNX3_9BACL</name>
<dbReference type="GO" id="GO:0005737">
    <property type="term" value="C:cytoplasm"/>
    <property type="evidence" value="ECO:0007669"/>
    <property type="project" value="TreeGrafter"/>
</dbReference>
<comment type="caution">
    <text evidence="9">The sequence shown here is derived from an EMBL/GenBank/DDBJ whole genome shotgun (WGS) entry which is preliminary data.</text>
</comment>
<evidence type="ECO:0000313" key="10">
    <source>
        <dbReference type="Proteomes" id="UP000640274"/>
    </source>
</evidence>
<dbReference type="Pfam" id="PF21948">
    <property type="entry name" value="LplA-B_cat"/>
    <property type="match status" value="1"/>
</dbReference>
<dbReference type="InterPro" id="IPR019491">
    <property type="entry name" value="Lipoate_protein_ligase_C"/>
</dbReference>
<dbReference type="GO" id="GO:0016979">
    <property type="term" value="F:lipoate-protein ligase activity"/>
    <property type="evidence" value="ECO:0007669"/>
    <property type="project" value="UniProtKB-EC"/>
</dbReference>